<dbReference type="OrthoDB" id="8617430at2"/>
<evidence type="ECO:0000256" key="9">
    <source>
        <dbReference type="SAM" id="MobiDB-lite"/>
    </source>
</evidence>
<evidence type="ECO:0000256" key="1">
    <source>
        <dbReference type="ARBA" id="ARBA00004167"/>
    </source>
</evidence>
<evidence type="ECO:0000256" key="2">
    <source>
        <dbReference type="ARBA" id="ARBA00004236"/>
    </source>
</evidence>
<dbReference type="InterPro" id="IPR018764">
    <property type="entry name" value="RskA_C"/>
</dbReference>
<keyword evidence="4 10" id="KW-0812">Transmembrane</keyword>
<evidence type="ECO:0000259" key="11">
    <source>
        <dbReference type="Pfam" id="PF10099"/>
    </source>
</evidence>
<name>A0A5E4XS65_9BURK</name>
<dbReference type="GO" id="GO:0005886">
    <property type="term" value="C:plasma membrane"/>
    <property type="evidence" value="ECO:0007669"/>
    <property type="project" value="UniProtKB-SubCell"/>
</dbReference>
<protein>
    <recommendedName>
        <fullName evidence="8">Regulator of SigK</fullName>
    </recommendedName>
    <alternativeName>
        <fullName evidence="7">Sigma-K anti-sigma factor RskA</fullName>
    </alternativeName>
</protein>
<evidence type="ECO:0000256" key="4">
    <source>
        <dbReference type="ARBA" id="ARBA00022692"/>
    </source>
</evidence>
<evidence type="ECO:0000256" key="8">
    <source>
        <dbReference type="ARBA" id="ARBA00030803"/>
    </source>
</evidence>
<evidence type="ECO:0000313" key="12">
    <source>
        <dbReference type="EMBL" id="VVE39291.1"/>
    </source>
</evidence>
<dbReference type="GO" id="GO:0006417">
    <property type="term" value="P:regulation of translation"/>
    <property type="evidence" value="ECO:0007669"/>
    <property type="project" value="TreeGrafter"/>
</dbReference>
<keyword evidence="13" id="KW-1185">Reference proteome</keyword>
<accession>A0A5E4XS65</accession>
<evidence type="ECO:0000256" key="10">
    <source>
        <dbReference type="SAM" id="Phobius"/>
    </source>
</evidence>
<keyword evidence="6 10" id="KW-0472">Membrane</keyword>
<dbReference type="PANTHER" id="PTHR37461">
    <property type="entry name" value="ANTI-SIGMA-K FACTOR RSKA"/>
    <property type="match status" value="1"/>
</dbReference>
<feature type="region of interest" description="Disordered" evidence="9">
    <location>
        <begin position="226"/>
        <end position="248"/>
    </location>
</feature>
<dbReference type="InterPro" id="IPR051474">
    <property type="entry name" value="Anti-sigma-K/W_factor"/>
</dbReference>
<gene>
    <name evidence="12" type="ORF">PTE30175_03971</name>
</gene>
<evidence type="ECO:0000256" key="6">
    <source>
        <dbReference type="ARBA" id="ARBA00023136"/>
    </source>
</evidence>
<dbReference type="RefSeq" id="WP_150698776.1">
    <property type="nucleotide sequence ID" value="NZ_CABPRZ010000019.1"/>
</dbReference>
<evidence type="ECO:0000313" key="13">
    <source>
        <dbReference type="Proteomes" id="UP000414233"/>
    </source>
</evidence>
<evidence type="ECO:0000256" key="3">
    <source>
        <dbReference type="ARBA" id="ARBA00022475"/>
    </source>
</evidence>
<feature type="transmembrane region" description="Helical" evidence="10">
    <location>
        <begin position="74"/>
        <end position="96"/>
    </location>
</feature>
<reference evidence="12 13" key="1">
    <citation type="submission" date="2019-08" db="EMBL/GenBank/DDBJ databases">
        <authorList>
            <person name="Peeters C."/>
        </authorList>
    </citation>
    <scope>NUCLEOTIDE SEQUENCE [LARGE SCALE GENOMIC DNA]</scope>
    <source>
        <strain evidence="12 13">LMG 30175</strain>
    </source>
</reference>
<keyword evidence="5 10" id="KW-1133">Transmembrane helix</keyword>
<dbReference type="InterPro" id="IPR041916">
    <property type="entry name" value="Anti_sigma_zinc_sf"/>
</dbReference>
<evidence type="ECO:0000256" key="7">
    <source>
        <dbReference type="ARBA" id="ARBA00029829"/>
    </source>
</evidence>
<dbReference type="EMBL" id="CABPRZ010000019">
    <property type="protein sequence ID" value="VVE39291.1"/>
    <property type="molecule type" value="Genomic_DNA"/>
</dbReference>
<evidence type="ECO:0000256" key="5">
    <source>
        <dbReference type="ARBA" id="ARBA00022989"/>
    </source>
</evidence>
<organism evidence="12 13">
    <name type="scientific">Pandoraea terrae</name>
    <dbReference type="NCBI Taxonomy" id="1537710"/>
    <lineage>
        <taxon>Bacteria</taxon>
        <taxon>Pseudomonadati</taxon>
        <taxon>Pseudomonadota</taxon>
        <taxon>Betaproteobacteria</taxon>
        <taxon>Burkholderiales</taxon>
        <taxon>Burkholderiaceae</taxon>
        <taxon>Pandoraea</taxon>
    </lineage>
</organism>
<dbReference type="PANTHER" id="PTHR37461:SF1">
    <property type="entry name" value="ANTI-SIGMA-K FACTOR RSKA"/>
    <property type="match status" value="1"/>
</dbReference>
<dbReference type="GO" id="GO:0016989">
    <property type="term" value="F:sigma factor antagonist activity"/>
    <property type="evidence" value="ECO:0007669"/>
    <property type="project" value="TreeGrafter"/>
</dbReference>
<comment type="subcellular location">
    <subcellularLocation>
        <location evidence="2">Cell membrane</location>
    </subcellularLocation>
    <subcellularLocation>
        <location evidence="1">Membrane</location>
        <topology evidence="1">Single-pass membrane protein</topology>
    </subcellularLocation>
</comment>
<sequence length="248" mass="26115">MNTPLDPDNEIRCAEYALGVLDATERRAFEDALARDPAMRAELERWQQRLVPLAEDVPEIGAPPRVWTRIQRDLGLMGGTAAVAAAAPAAAARRGWWDNLALWRWVGMGASVAAVTLLAVSLGVLRVTPQVATATDAYMAAAIARSDGIVHWTVTVDLRRARMVLVPAAPATVATDRSTELWLIPPGAKPISLGVFTPDAPATVTLPPQIAAQLSDKAALAVSIEPRGGSPTGQPTGPVVATGPMRGT</sequence>
<proteinExistence type="predicted"/>
<dbReference type="AlphaFoldDB" id="A0A5E4XS65"/>
<feature type="domain" description="Anti-sigma K factor RskA C-terminal" evidence="11">
    <location>
        <begin position="112"/>
        <end position="239"/>
    </location>
</feature>
<feature type="transmembrane region" description="Helical" evidence="10">
    <location>
        <begin position="102"/>
        <end position="125"/>
    </location>
</feature>
<dbReference type="Gene3D" id="1.10.10.1320">
    <property type="entry name" value="Anti-sigma factor, zinc-finger domain"/>
    <property type="match status" value="1"/>
</dbReference>
<dbReference type="Pfam" id="PF10099">
    <property type="entry name" value="RskA_C"/>
    <property type="match status" value="1"/>
</dbReference>
<keyword evidence="3" id="KW-1003">Cell membrane</keyword>
<dbReference type="Proteomes" id="UP000414233">
    <property type="component" value="Unassembled WGS sequence"/>
</dbReference>